<dbReference type="CDD" id="cd04909">
    <property type="entry name" value="ACT_PDH-BS"/>
    <property type="match status" value="1"/>
</dbReference>
<gene>
    <name evidence="12" type="ORF">J2S11_001382</name>
</gene>
<evidence type="ECO:0000256" key="9">
    <source>
        <dbReference type="ARBA" id="ARBA00049260"/>
    </source>
</evidence>
<dbReference type="SUPFAM" id="SSF48179">
    <property type="entry name" value="6-phosphogluconate dehydrogenase C-terminal domain-like"/>
    <property type="match status" value="1"/>
</dbReference>
<evidence type="ECO:0000256" key="2">
    <source>
        <dbReference type="ARBA" id="ARBA00007964"/>
    </source>
</evidence>
<dbReference type="SUPFAM" id="SSF55021">
    <property type="entry name" value="ACT-like"/>
    <property type="match status" value="1"/>
</dbReference>
<dbReference type="InterPro" id="IPR036291">
    <property type="entry name" value="NAD(P)-bd_dom_sf"/>
</dbReference>
<dbReference type="EC" id="1.3.1.12" evidence="3"/>
<dbReference type="Pfam" id="PF01842">
    <property type="entry name" value="ACT"/>
    <property type="match status" value="1"/>
</dbReference>
<keyword evidence="13" id="KW-1185">Reference proteome</keyword>
<dbReference type="InterPro" id="IPR003099">
    <property type="entry name" value="Prephen_DH"/>
</dbReference>
<dbReference type="NCBIfam" id="NF005107">
    <property type="entry name" value="PRK06545.1-5"/>
    <property type="match status" value="1"/>
</dbReference>
<dbReference type="Gene3D" id="1.10.3660.10">
    <property type="entry name" value="6-phosphogluconate dehydrogenase C-terminal like domain"/>
    <property type="match status" value="1"/>
</dbReference>
<evidence type="ECO:0000313" key="12">
    <source>
        <dbReference type="EMBL" id="MDQ0165481.1"/>
    </source>
</evidence>
<dbReference type="PROSITE" id="PS51176">
    <property type="entry name" value="PDH_ADH"/>
    <property type="match status" value="1"/>
</dbReference>
<evidence type="ECO:0000256" key="5">
    <source>
        <dbReference type="ARBA" id="ARBA00022498"/>
    </source>
</evidence>
<dbReference type="Gene3D" id="3.40.50.720">
    <property type="entry name" value="NAD(P)-binding Rossmann-like Domain"/>
    <property type="match status" value="1"/>
</dbReference>
<dbReference type="InterPro" id="IPR045865">
    <property type="entry name" value="ACT-like_dom_sf"/>
</dbReference>
<evidence type="ECO:0000256" key="1">
    <source>
        <dbReference type="ARBA" id="ARBA00005067"/>
    </source>
</evidence>
<evidence type="ECO:0000256" key="7">
    <source>
        <dbReference type="ARBA" id="ARBA00023027"/>
    </source>
</evidence>
<dbReference type="InterPro" id="IPR046825">
    <property type="entry name" value="PDH_C"/>
</dbReference>
<evidence type="ECO:0000313" key="13">
    <source>
        <dbReference type="Proteomes" id="UP001235840"/>
    </source>
</evidence>
<name>A0ABT9VWW7_9BACI</name>
<keyword evidence="5" id="KW-0827">Tyrosine biosynthesis</keyword>
<dbReference type="InterPro" id="IPR050812">
    <property type="entry name" value="Preph/Arog_dehydrog"/>
</dbReference>
<feature type="domain" description="ACT" evidence="11">
    <location>
        <begin position="297"/>
        <end position="367"/>
    </location>
</feature>
<proteinExistence type="inferred from homology"/>
<keyword evidence="8" id="KW-0028">Amino-acid biosynthesis</keyword>
<feature type="domain" description="Prephenate/arogenate dehydrogenase" evidence="10">
    <location>
        <begin position="2"/>
        <end position="292"/>
    </location>
</feature>
<keyword evidence="7" id="KW-0520">NAD</keyword>
<organism evidence="12 13">
    <name type="scientific">Caldalkalibacillus horti</name>
    <dbReference type="NCBI Taxonomy" id="77523"/>
    <lineage>
        <taxon>Bacteria</taxon>
        <taxon>Bacillati</taxon>
        <taxon>Bacillota</taxon>
        <taxon>Bacilli</taxon>
        <taxon>Bacillales</taxon>
        <taxon>Bacillaceae</taxon>
        <taxon>Caldalkalibacillus</taxon>
    </lineage>
</organism>
<evidence type="ECO:0000256" key="6">
    <source>
        <dbReference type="ARBA" id="ARBA00023002"/>
    </source>
</evidence>
<dbReference type="Proteomes" id="UP001235840">
    <property type="component" value="Unassembled WGS sequence"/>
</dbReference>
<evidence type="ECO:0000256" key="4">
    <source>
        <dbReference type="ARBA" id="ARBA00016891"/>
    </source>
</evidence>
<dbReference type="GO" id="GO:0008977">
    <property type="term" value="F:prephenate dehydrogenase (NAD+) activity"/>
    <property type="evidence" value="ECO:0007669"/>
    <property type="project" value="UniProtKB-EC"/>
</dbReference>
<comment type="pathway">
    <text evidence="1">Amino-acid biosynthesis; L-tyrosine biosynthesis; (4-hydroxyphenyl)pyruvate from prephenate (NAD(+) route): step 1/1.</text>
</comment>
<evidence type="ECO:0000259" key="10">
    <source>
        <dbReference type="PROSITE" id="PS51176"/>
    </source>
</evidence>
<dbReference type="PROSITE" id="PS51671">
    <property type="entry name" value="ACT"/>
    <property type="match status" value="1"/>
</dbReference>
<dbReference type="SUPFAM" id="SSF51735">
    <property type="entry name" value="NAD(P)-binding Rossmann-fold domains"/>
    <property type="match status" value="1"/>
</dbReference>
<dbReference type="RefSeq" id="WP_307392653.1">
    <property type="nucleotide sequence ID" value="NZ_BAAADK010000011.1"/>
</dbReference>
<dbReference type="PANTHER" id="PTHR21363">
    <property type="entry name" value="PREPHENATE DEHYDROGENASE"/>
    <property type="match status" value="1"/>
</dbReference>
<dbReference type="PANTHER" id="PTHR21363:SF0">
    <property type="entry name" value="PREPHENATE DEHYDROGENASE [NADP(+)]"/>
    <property type="match status" value="1"/>
</dbReference>
<evidence type="ECO:0000256" key="3">
    <source>
        <dbReference type="ARBA" id="ARBA00012068"/>
    </source>
</evidence>
<dbReference type="Pfam" id="PF02153">
    <property type="entry name" value="PDH_N"/>
    <property type="match status" value="1"/>
</dbReference>
<dbReference type="InterPro" id="IPR008927">
    <property type="entry name" value="6-PGluconate_DH-like_C_sf"/>
</dbReference>
<protein>
    <recommendedName>
        <fullName evidence="4">Prephenate dehydrogenase</fullName>
        <ecNumber evidence="3">1.3.1.12</ecNumber>
    </recommendedName>
</protein>
<comment type="catalytic activity">
    <reaction evidence="9">
        <text>prephenate + NAD(+) = 3-(4-hydroxyphenyl)pyruvate + CO2 + NADH</text>
        <dbReference type="Rhea" id="RHEA:13869"/>
        <dbReference type="ChEBI" id="CHEBI:16526"/>
        <dbReference type="ChEBI" id="CHEBI:29934"/>
        <dbReference type="ChEBI" id="CHEBI:36242"/>
        <dbReference type="ChEBI" id="CHEBI:57540"/>
        <dbReference type="ChEBI" id="CHEBI:57945"/>
        <dbReference type="EC" id="1.3.1.12"/>
    </reaction>
</comment>
<dbReference type="InterPro" id="IPR046826">
    <property type="entry name" value="PDH_N"/>
</dbReference>
<evidence type="ECO:0000256" key="8">
    <source>
        <dbReference type="ARBA" id="ARBA00023141"/>
    </source>
</evidence>
<keyword evidence="6 12" id="KW-0560">Oxidoreductase</keyword>
<evidence type="ECO:0000259" key="11">
    <source>
        <dbReference type="PROSITE" id="PS51671"/>
    </source>
</evidence>
<dbReference type="EMBL" id="JAUSTY010000005">
    <property type="protein sequence ID" value="MDQ0165481.1"/>
    <property type="molecule type" value="Genomic_DNA"/>
</dbReference>
<accession>A0ABT9VWW7</accession>
<dbReference type="InterPro" id="IPR002912">
    <property type="entry name" value="ACT_dom"/>
</dbReference>
<reference evidence="12 13" key="1">
    <citation type="submission" date="2023-07" db="EMBL/GenBank/DDBJ databases">
        <title>Genomic Encyclopedia of Type Strains, Phase IV (KMG-IV): sequencing the most valuable type-strain genomes for metagenomic binning, comparative biology and taxonomic classification.</title>
        <authorList>
            <person name="Goeker M."/>
        </authorList>
    </citation>
    <scope>NUCLEOTIDE SEQUENCE [LARGE SCALE GENOMIC DNA]</scope>
    <source>
        <strain evidence="12 13">DSM 12751</strain>
    </source>
</reference>
<comment type="similarity">
    <text evidence="2">Belongs to the prephenate/arogenate dehydrogenase family.</text>
</comment>
<keyword evidence="8" id="KW-0057">Aromatic amino acid biosynthesis</keyword>
<comment type="caution">
    <text evidence="12">The sequence shown here is derived from an EMBL/GenBank/DDBJ whole genome shotgun (WGS) entry which is preliminary data.</text>
</comment>
<sequence length="367" mass="40768">MKQVTMIGVGLIGGSVALALKKFHGDQLTVVGFDQDFSQLHLAESLGVIDRGSESLEEAIEGADFVFLCVPVQTLGELLKDVMLSSRLKEGAIVTDVGSTKGDVAKISQQFSSSAIFIGGHPMAGSHKSGVVAAQDRLFENAYYVLTPEAHVPRSKVAELKQLLVATEAHIVEMTPEEHDQVVATISHFPHLVASALVGHAQSYEEENDWVLRLAAGGFKDITRIASSNPRMWRDITLSNQDFLVQQIKDWQKRMDQVLKLVEAGEPDQIEEFYAKSKLIRDGIADRKRGAIPAFYDLYVDVPDHTGVIGQITTLLGIYRISITNIEILETREDILGVLRLTFRHEEDLEKAKELIENAQYKVYRRD</sequence>
<dbReference type="Pfam" id="PF20463">
    <property type="entry name" value="PDH_C"/>
    <property type="match status" value="1"/>
</dbReference>